<dbReference type="GO" id="GO:0005975">
    <property type="term" value="P:carbohydrate metabolic process"/>
    <property type="evidence" value="ECO:0007669"/>
    <property type="project" value="InterPro"/>
</dbReference>
<dbReference type="SUPFAM" id="SSF57180">
    <property type="entry name" value="Cellulose-binding domain"/>
    <property type="match status" value="1"/>
</dbReference>
<feature type="domain" description="CBM1" evidence="2">
    <location>
        <begin position="1"/>
        <end position="36"/>
    </location>
</feature>
<dbReference type="InterPro" id="IPR000254">
    <property type="entry name" value="CBD"/>
</dbReference>
<keyword evidence="1" id="KW-0732">Signal</keyword>
<name>A0A165WF46_9AGAM</name>
<evidence type="ECO:0000256" key="1">
    <source>
        <dbReference type="ARBA" id="ARBA00022729"/>
    </source>
</evidence>
<sequence>QVHYGQCGGIGYSGPTACVSGYTCSAIAPTYYSQVSVRVRSCLILLWGAEEFVFHSVPLEVRRTVDAWFQKGAGGC</sequence>
<evidence type="ECO:0000313" key="3">
    <source>
        <dbReference type="EMBL" id="KZT31080.1"/>
    </source>
</evidence>
<dbReference type="Proteomes" id="UP000076798">
    <property type="component" value="Unassembled WGS sequence"/>
</dbReference>
<dbReference type="EMBL" id="KV428898">
    <property type="protein sequence ID" value="KZT31080.1"/>
    <property type="molecule type" value="Genomic_DNA"/>
</dbReference>
<feature type="non-terminal residue" evidence="3">
    <location>
        <position position="1"/>
    </location>
</feature>
<proteinExistence type="predicted"/>
<reference evidence="3 4" key="1">
    <citation type="journal article" date="2016" name="Mol. Biol. Evol.">
        <title>Comparative Genomics of Early-Diverging Mushroom-Forming Fungi Provides Insights into the Origins of Lignocellulose Decay Capabilities.</title>
        <authorList>
            <person name="Nagy L.G."/>
            <person name="Riley R."/>
            <person name="Tritt A."/>
            <person name="Adam C."/>
            <person name="Daum C."/>
            <person name="Floudas D."/>
            <person name="Sun H."/>
            <person name="Yadav J.S."/>
            <person name="Pangilinan J."/>
            <person name="Larsson K.H."/>
            <person name="Matsuura K."/>
            <person name="Barry K."/>
            <person name="Labutti K."/>
            <person name="Kuo R."/>
            <person name="Ohm R.A."/>
            <person name="Bhattacharya S.S."/>
            <person name="Shirouzu T."/>
            <person name="Yoshinaga Y."/>
            <person name="Martin F.M."/>
            <person name="Grigoriev I.V."/>
            <person name="Hibbett D.S."/>
        </authorList>
    </citation>
    <scope>NUCLEOTIDE SEQUENCE [LARGE SCALE GENOMIC DNA]</scope>
    <source>
        <strain evidence="3 4">HHB10207 ss-3</strain>
    </source>
</reference>
<dbReference type="PROSITE" id="PS51164">
    <property type="entry name" value="CBM1_2"/>
    <property type="match status" value="1"/>
</dbReference>
<dbReference type="Pfam" id="PF00734">
    <property type="entry name" value="CBM_1"/>
    <property type="match status" value="1"/>
</dbReference>
<dbReference type="AlphaFoldDB" id="A0A165WF46"/>
<accession>A0A165WF46</accession>
<dbReference type="OrthoDB" id="2119228at2759"/>
<dbReference type="GO" id="GO:0030248">
    <property type="term" value="F:cellulose binding"/>
    <property type="evidence" value="ECO:0007669"/>
    <property type="project" value="InterPro"/>
</dbReference>
<dbReference type="InterPro" id="IPR035971">
    <property type="entry name" value="CBD_sf"/>
</dbReference>
<keyword evidence="4" id="KW-1185">Reference proteome</keyword>
<dbReference type="GO" id="GO:0005576">
    <property type="term" value="C:extracellular region"/>
    <property type="evidence" value="ECO:0007669"/>
    <property type="project" value="InterPro"/>
</dbReference>
<organism evidence="3 4">
    <name type="scientific">Sistotremastrum suecicum HHB10207 ss-3</name>
    <dbReference type="NCBI Taxonomy" id="1314776"/>
    <lineage>
        <taxon>Eukaryota</taxon>
        <taxon>Fungi</taxon>
        <taxon>Dikarya</taxon>
        <taxon>Basidiomycota</taxon>
        <taxon>Agaricomycotina</taxon>
        <taxon>Agaricomycetes</taxon>
        <taxon>Sistotremastrales</taxon>
        <taxon>Sistotremastraceae</taxon>
        <taxon>Sistotremastrum</taxon>
    </lineage>
</organism>
<protein>
    <recommendedName>
        <fullName evidence="2">CBM1 domain-containing protein</fullName>
    </recommendedName>
</protein>
<evidence type="ECO:0000313" key="4">
    <source>
        <dbReference type="Proteomes" id="UP000076798"/>
    </source>
</evidence>
<evidence type="ECO:0000259" key="2">
    <source>
        <dbReference type="PROSITE" id="PS51164"/>
    </source>
</evidence>
<dbReference type="SMART" id="SM00236">
    <property type="entry name" value="fCBD"/>
    <property type="match status" value="1"/>
</dbReference>
<gene>
    <name evidence="3" type="ORF">SISSUDRAFT_995547</name>
</gene>